<name>A0A9W4WYP4_9GLOM</name>
<dbReference type="Proteomes" id="UP001153678">
    <property type="component" value="Unassembled WGS sequence"/>
</dbReference>
<feature type="region of interest" description="Disordered" evidence="1">
    <location>
        <begin position="146"/>
        <end position="165"/>
    </location>
</feature>
<organism evidence="2 3">
    <name type="scientific">Funneliformis geosporum</name>
    <dbReference type="NCBI Taxonomy" id="1117311"/>
    <lineage>
        <taxon>Eukaryota</taxon>
        <taxon>Fungi</taxon>
        <taxon>Fungi incertae sedis</taxon>
        <taxon>Mucoromycota</taxon>
        <taxon>Glomeromycotina</taxon>
        <taxon>Glomeromycetes</taxon>
        <taxon>Glomerales</taxon>
        <taxon>Glomeraceae</taxon>
        <taxon>Funneliformis</taxon>
    </lineage>
</organism>
<feature type="non-terminal residue" evidence="2">
    <location>
        <position position="1"/>
    </location>
</feature>
<gene>
    <name evidence="2" type="ORF">FWILDA_LOCUS17059</name>
</gene>
<reference evidence="2" key="1">
    <citation type="submission" date="2022-08" db="EMBL/GenBank/DDBJ databases">
        <authorList>
            <person name="Kallberg Y."/>
            <person name="Tangrot J."/>
            <person name="Rosling A."/>
        </authorList>
    </citation>
    <scope>NUCLEOTIDE SEQUENCE</scope>
    <source>
        <strain evidence="2">Wild A</strain>
    </source>
</reference>
<dbReference type="EMBL" id="CAMKVN010012392">
    <property type="protein sequence ID" value="CAI2195405.1"/>
    <property type="molecule type" value="Genomic_DNA"/>
</dbReference>
<accession>A0A9W4WYP4</accession>
<protein>
    <submittedName>
        <fullName evidence="2">17293_t:CDS:1</fullName>
    </submittedName>
</protein>
<evidence type="ECO:0000313" key="3">
    <source>
        <dbReference type="Proteomes" id="UP001153678"/>
    </source>
</evidence>
<evidence type="ECO:0000256" key="1">
    <source>
        <dbReference type="SAM" id="MobiDB-lite"/>
    </source>
</evidence>
<evidence type="ECO:0000313" key="2">
    <source>
        <dbReference type="EMBL" id="CAI2195405.1"/>
    </source>
</evidence>
<dbReference type="AlphaFoldDB" id="A0A9W4WYP4"/>
<keyword evidence="3" id="KW-1185">Reference proteome</keyword>
<feature type="non-terminal residue" evidence="2">
    <location>
        <position position="165"/>
    </location>
</feature>
<sequence length="165" mass="18677">LSIHKKKVETAGTSIYLQHLTFKKQLTLLASIIPLRNMELWFVQPFAKSVKEMKDDDKKIIHVSRTVLTRYQSCHYIVLNGEISDREDKRDLVVLEKQVFLVLSEMEKTVDSGVLSNCFLLLMKIISVKQEGSACDRGRLSEATDKAPATEGDCRKPVMASHRAG</sequence>
<comment type="caution">
    <text evidence="2">The sequence shown here is derived from an EMBL/GenBank/DDBJ whole genome shotgun (WGS) entry which is preliminary data.</text>
</comment>
<proteinExistence type="predicted"/>